<gene>
    <name evidence="1" type="ORF">IQK56_07090</name>
</gene>
<dbReference type="RefSeq" id="WP_122305344.1">
    <property type="nucleotide sequence ID" value="NZ_JADDUM010000041.1"/>
</dbReference>
<evidence type="ECO:0000313" key="2">
    <source>
        <dbReference type="Proteomes" id="UP000613075"/>
    </source>
</evidence>
<proteinExistence type="predicted"/>
<accession>A0ABR9SP90</accession>
<protein>
    <submittedName>
        <fullName evidence="1">Uncharacterized protein</fullName>
    </submittedName>
</protein>
<organism evidence="1 2">
    <name type="scientific">Pseudomonas cyclaminis</name>
    <dbReference type="NCBI Taxonomy" id="2781239"/>
    <lineage>
        <taxon>Bacteria</taxon>
        <taxon>Pseudomonadati</taxon>
        <taxon>Pseudomonadota</taxon>
        <taxon>Gammaproteobacteria</taxon>
        <taxon>Pseudomonadales</taxon>
        <taxon>Pseudomonadaceae</taxon>
        <taxon>Pseudomonas</taxon>
    </lineage>
</organism>
<reference evidence="1 2" key="1">
    <citation type="submission" date="2020-10" db="EMBL/GenBank/DDBJ databases">
        <title>The draft genomes of Cyclamen pathogen Pseudomonas sp.</title>
        <authorList>
            <person name="Fujikawa T."/>
            <person name="Sawada H."/>
        </authorList>
    </citation>
    <scope>NUCLEOTIDE SEQUENCE [LARGE SCALE GENOMIC DNA]</scope>
    <source>
        <strain evidence="1 2">MAFF 301449</strain>
    </source>
</reference>
<keyword evidence="2" id="KW-1185">Reference proteome</keyword>
<comment type="caution">
    <text evidence="1">The sequence shown here is derived from an EMBL/GenBank/DDBJ whole genome shotgun (WGS) entry which is preliminary data.</text>
</comment>
<name>A0ABR9SP90_9PSED</name>
<dbReference type="Proteomes" id="UP000613075">
    <property type="component" value="Unassembled WGS sequence"/>
</dbReference>
<sequence>MNSTSFEPRHAQYNAATLVMPVAGEPPRVNLTSFPKKSFQAPTAEDFDKGARTVVEERAPSLLCSLFPNIWSKFKLPRF</sequence>
<evidence type="ECO:0000313" key="1">
    <source>
        <dbReference type="EMBL" id="MBE8590711.1"/>
    </source>
</evidence>
<dbReference type="EMBL" id="JADDUM010000041">
    <property type="protein sequence ID" value="MBE8590711.1"/>
    <property type="molecule type" value="Genomic_DNA"/>
</dbReference>